<proteinExistence type="inferred from homology"/>
<evidence type="ECO:0000259" key="6">
    <source>
        <dbReference type="Pfam" id="PF00108"/>
    </source>
</evidence>
<dbReference type="GO" id="GO:0003988">
    <property type="term" value="F:acetyl-CoA C-acyltransferase activity"/>
    <property type="evidence" value="ECO:0007669"/>
    <property type="project" value="UniProtKB-ARBA"/>
</dbReference>
<dbReference type="EMBL" id="DQZW01000200">
    <property type="protein sequence ID" value="HDL90095.1"/>
    <property type="molecule type" value="Genomic_DNA"/>
</dbReference>
<name>A0A7C0WUV9_9BACT</name>
<feature type="active site" description="Proton acceptor" evidence="4">
    <location>
        <position position="356"/>
    </location>
</feature>
<dbReference type="PIRSF" id="PIRSF000429">
    <property type="entry name" value="Ac-CoA_Ac_transf"/>
    <property type="match status" value="1"/>
</dbReference>
<feature type="domain" description="Thiolase N-terminal" evidence="6">
    <location>
        <begin position="8"/>
        <end position="269"/>
    </location>
</feature>
<dbReference type="Pfam" id="PF02803">
    <property type="entry name" value="Thiolase_C"/>
    <property type="match status" value="1"/>
</dbReference>
<evidence type="ECO:0000313" key="8">
    <source>
        <dbReference type="EMBL" id="HDL90095.1"/>
    </source>
</evidence>
<dbReference type="Pfam" id="PF00108">
    <property type="entry name" value="Thiolase_N"/>
    <property type="match status" value="1"/>
</dbReference>
<dbReference type="PANTHER" id="PTHR18919:SF107">
    <property type="entry name" value="ACETYL-COA ACETYLTRANSFERASE, CYTOSOLIC"/>
    <property type="match status" value="1"/>
</dbReference>
<dbReference type="SUPFAM" id="SSF53901">
    <property type="entry name" value="Thiolase-like"/>
    <property type="match status" value="2"/>
</dbReference>
<feature type="active site" description="Acyl-thioester intermediate" evidence="4">
    <location>
        <position position="92"/>
    </location>
</feature>
<dbReference type="CDD" id="cd00751">
    <property type="entry name" value="thiolase"/>
    <property type="match status" value="1"/>
</dbReference>
<dbReference type="Proteomes" id="UP000886355">
    <property type="component" value="Unassembled WGS sequence"/>
</dbReference>
<keyword evidence="3 5" id="KW-0012">Acyltransferase</keyword>
<evidence type="ECO:0000256" key="4">
    <source>
        <dbReference type="PIRSR" id="PIRSR000429-1"/>
    </source>
</evidence>
<gene>
    <name evidence="8" type="ORF">ENG14_04250</name>
</gene>
<comment type="similarity">
    <text evidence="1 5">Belongs to the thiolase-like superfamily. Thiolase family.</text>
</comment>
<organism evidence="8">
    <name type="scientific">Thermodesulforhabdus norvegica</name>
    <dbReference type="NCBI Taxonomy" id="39841"/>
    <lineage>
        <taxon>Bacteria</taxon>
        <taxon>Pseudomonadati</taxon>
        <taxon>Thermodesulfobacteriota</taxon>
        <taxon>Syntrophobacteria</taxon>
        <taxon>Syntrophobacterales</taxon>
        <taxon>Thermodesulforhabdaceae</taxon>
        <taxon>Thermodesulforhabdus</taxon>
    </lineage>
</organism>
<evidence type="ECO:0000259" key="7">
    <source>
        <dbReference type="Pfam" id="PF02803"/>
    </source>
</evidence>
<keyword evidence="2 5" id="KW-0808">Transferase</keyword>
<dbReference type="NCBIfam" id="TIGR01930">
    <property type="entry name" value="AcCoA-C-Actrans"/>
    <property type="match status" value="1"/>
</dbReference>
<accession>A0A7C0WUV9</accession>
<dbReference type="InterPro" id="IPR016039">
    <property type="entry name" value="Thiolase-like"/>
</dbReference>
<sequence length="400" mass="42655">MHNKDDDIIIAGAVRTAIGKFGGGLKDVRASHLAAHVMKAVVERTKIDPGILDDVIAGDCLQNIDEANTARTAALMAGFPAHVPAYTIQRQCSSSMQAVASAAQAIKAGDAEIVMVVGVESMSSAPYCMQKARWGFRLMHQEVTDALWEVLHSGSRLLGKPMIMGETAENLAEKYGITREEQDQVALESHHKAEAAIKAGKFKEEIVPIEVKGPKGKSFIFEQDEHPRFGLKMEDLAKLPPVFKKNGTVTAGNSSGLNDGAAAALITTRRKARELAIEPMGRIVATAVAGVEPHLMGYGPVPATQKVLKKAGVSLKDVQLIELNEAFAAQYIACERGLGIDRSITNVNGSGISLGHPIGCTGLRIIVSLLYEMKRRNLELGLATLCVGGGMGMATLIARD</sequence>
<evidence type="ECO:0000256" key="1">
    <source>
        <dbReference type="ARBA" id="ARBA00010982"/>
    </source>
</evidence>
<protein>
    <submittedName>
        <fullName evidence="8">Thiolase family protein</fullName>
    </submittedName>
</protein>
<dbReference type="Gene3D" id="3.40.47.10">
    <property type="match status" value="2"/>
</dbReference>
<dbReference type="PROSITE" id="PS00099">
    <property type="entry name" value="THIOLASE_3"/>
    <property type="match status" value="1"/>
</dbReference>
<dbReference type="AlphaFoldDB" id="A0A7C0WUV9"/>
<dbReference type="InterPro" id="IPR002155">
    <property type="entry name" value="Thiolase"/>
</dbReference>
<feature type="domain" description="Thiolase C-terminal" evidence="7">
    <location>
        <begin position="278"/>
        <end position="398"/>
    </location>
</feature>
<dbReference type="InterPro" id="IPR020610">
    <property type="entry name" value="Thiolase_AS"/>
</dbReference>
<dbReference type="FunFam" id="3.40.47.10:FF:000010">
    <property type="entry name" value="Acetyl-CoA acetyltransferase (Thiolase)"/>
    <property type="match status" value="1"/>
</dbReference>
<evidence type="ECO:0000256" key="5">
    <source>
        <dbReference type="RuleBase" id="RU003557"/>
    </source>
</evidence>
<dbReference type="PANTHER" id="PTHR18919">
    <property type="entry name" value="ACETYL-COA C-ACYLTRANSFERASE"/>
    <property type="match status" value="1"/>
</dbReference>
<reference evidence="8" key="1">
    <citation type="journal article" date="2020" name="mSystems">
        <title>Genome- and Community-Level Interaction Insights into Carbon Utilization and Element Cycling Functions of Hydrothermarchaeota in Hydrothermal Sediment.</title>
        <authorList>
            <person name="Zhou Z."/>
            <person name="Liu Y."/>
            <person name="Xu W."/>
            <person name="Pan J."/>
            <person name="Luo Z.H."/>
            <person name="Li M."/>
        </authorList>
    </citation>
    <scope>NUCLEOTIDE SEQUENCE [LARGE SCALE GENOMIC DNA]</scope>
    <source>
        <strain evidence="8">HyVt-19</strain>
    </source>
</reference>
<evidence type="ECO:0000256" key="2">
    <source>
        <dbReference type="ARBA" id="ARBA00022679"/>
    </source>
</evidence>
<dbReference type="InterPro" id="IPR020616">
    <property type="entry name" value="Thiolase_N"/>
</dbReference>
<dbReference type="InterPro" id="IPR020617">
    <property type="entry name" value="Thiolase_C"/>
</dbReference>
<evidence type="ECO:0000256" key="3">
    <source>
        <dbReference type="ARBA" id="ARBA00023315"/>
    </source>
</evidence>
<comment type="caution">
    <text evidence="8">The sequence shown here is derived from an EMBL/GenBank/DDBJ whole genome shotgun (WGS) entry which is preliminary data.</text>
</comment>
<feature type="active site" description="Proton acceptor" evidence="4">
    <location>
        <position position="386"/>
    </location>
</feature>